<proteinExistence type="predicted"/>
<gene>
    <name evidence="2" type="ORF">I2H36_12840</name>
</gene>
<evidence type="ECO:0000313" key="3">
    <source>
        <dbReference type="Proteomes" id="UP000611708"/>
    </source>
</evidence>
<dbReference type="RefSeq" id="WP_196264312.1">
    <property type="nucleotide sequence ID" value="NZ_JADQDN010000006.1"/>
</dbReference>
<evidence type="ECO:0000259" key="1">
    <source>
        <dbReference type="Pfam" id="PF09361"/>
    </source>
</evidence>
<dbReference type="Proteomes" id="UP000611708">
    <property type="component" value="Unassembled WGS sequence"/>
</dbReference>
<sequence>MTTASKRTTSDTIRSAQEFALSSDKSQAMAKATEAWLTATAECQREMMSFMSMRLEKDGETTREMMACRNLADWTSIHSRWIQETLRDYSAETTKLMTICTKSVNSAGPTRG</sequence>
<feature type="domain" description="Phasin" evidence="1">
    <location>
        <begin position="21"/>
        <end position="106"/>
    </location>
</feature>
<dbReference type="EMBL" id="JADQDN010000006">
    <property type="protein sequence ID" value="MBF9196932.1"/>
    <property type="molecule type" value="Genomic_DNA"/>
</dbReference>
<reference evidence="2 3" key="1">
    <citation type="submission" date="2020-11" db="EMBL/GenBank/DDBJ databases">
        <authorList>
            <person name="Kim M.K."/>
        </authorList>
    </citation>
    <scope>NUCLEOTIDE SEQUENCE [LARGE SCALE GENOMIC DNA]</scope>
    <source>
        <strain evidence="2 3">BT290</strain>
    </source>
</reference>
<dbReference type="InterPro" id="IPR018968">
    <property type="entry name" value="Phasin"/>
</dbReference>
<organism evidence="2 3">
    <name type="scientific">Microvirga terrestris</name>
    <dbReference type="NCBI Taxonomy" id="2791024"/>
    <lineage>
        <taxon>Bacteria</taxon>
        <taxon>Pseudomonadati</taxon>
        <taxon>Pseudomonadota</taxon>
        <taxon>Alphaproteobacteria</taxon>
        <taxon>Hyphomicrobiales</taxon>
        <taxon>Methylobacteriaceae</taxon>
        <taxon>Microvirga</taxon>
    </lineage>
</organism>
<comment type="caution">
    <text evidence="2">The sequence shown here is derived from an EMBL/GenBank/DDBJ whole genome shotgun (WGS) entry which is preliminary data.</text>
</comment>
<dbReference type="Pfam" id="PF09361">
    <property type="entry name" value="Phasin_2"/>
    <property type="match status" value="1"/>
</dbReference>
<protein>
    <submittedName>
        <fullName evidence="2">Phasin family protein</fullName>
    </submittedName>
</protein>
<evidence type="ECO:0000313" key="2">
    <source>
        <dbReference type="EMBL" id="MBF9196932.1"/>
    </source>
</evidence>
<name>A0ABS0HTU8_9HYPH</name>
<accession>A0ABS0HTU8</accession>
<keyword evidence="3" id="KW-1185">Reference proteome</keyword>